<proteinExistence type="predicted"/>
<evidence type="ECO:0000256" key="1">
    <source>
        <dbReference type="SAM" id="Phobius"/>
    </source>
</evidence>
<dbReference type="EMBL" id="JMCC02000015">
    <property type="protein sequence ID" value="KIG18040.1"/>
    <property type="molecule type" value="Genomic_DNA"/>
</dbReference>
<protein>
    <submittedName>
        <fullName evidence="2">Uncharacterized protein</fullName>
    </submittedName>
</protein>
<evidence type="ECO:0000313" key="3">
    <source>
        <dbReference type="Proteomes" id="UP000031599"/>
    </source>
</evidence>
<feature type="transmembrane region" description="Helical" evidence="1">
    <location>
        <begin position="60"/>
        <end position="80"/>
    </location>
</feature>
<keyword evidence="1" id="KW-0472">Membrane</keyword>
<sequence>MFEDLETQGARRAVWFTLGGAMLMVSCYWGFRYFVHIAAYAVDVGTPTSRDAVGHAGAPLALGLTAGMVLFYMGTVRLLVGPKIDAIDIRRLTAPGLLYALGFAGCVGLVAWLVVGFFKIDLFG</sequence>
<keyword evidence="1" id="KW-0812">Transmembrane</keyword>
<feature type="transmembrane region" description="Helical" evidence="1">
    <location>
        <begin position="12"/>
        <end position="31"/>
    </location>
</feature>
<feature type="transmembrane region" description="Helical" evidence="1">
    <location>
        <begin position="92"/>
        <end position="118"/>
    </location>
</feature>
<accession>A0A0C2D8U8</accession>
<comment type="caution">
    <text evidence="2">The sequence shown here is derived from an EMBL/GenBank/DDBJ whole genome shotgun (WGS) entry which is preliminary data.</text>
</comment>
<dbReference type="AlphaFoldDB" id="A0A0C2D8U8"/>
<name>A0A0C2D8U8_9BACT</name>
<dbReference type="Proteomes" id="UP000031599">
    <property type="component" value="Unassembled WGS sequence"/>
</dbReference>
<organism evidence="2 3">
    <name type="scientific">Enhygromyxa salina</name>
    <dbReference type="NCBI Taxonomy" id="215803"/>
    <lineage>
        <taxon>Bacteria</taxon>
        <taxon>Pseudomonadati</taxon>
        <taxon>Myxococcota</taxon>
        <taxon>Polyangia</taxon>
        <taxon>Nannocystales</taxon>
        <taxon>Nannocystaceae</taxon>
        <taxon>Enhygromyxa</taxon>
    </lineage>
</organism>
<evidence type="ECO:0000313" key="2">
    <source>
        <dbReference type="EMBL" id="KIG18040.1"/>
    </source>
</evidence>
<reference evidence="2 3" key="1">
    <citation type="submission" date="2014-12" db="EMBL/GenBank/DDBJ databases">
        <title>Genome assembly of Enhygromyxa salina DSM 15201.</title>
        <authorList>
            <person name="Sharma G."/>
            <person name="Subramanian S."/>
        </authorList>
    </citation>
    <scope>NUCLEOTIDE SEQUENCE [LARGE SCALE GENOMIC DNA]</scope>
    <source>
        <strain evidence="2 3">DSM 15201</strain>
    </source>
</reference>
<dbReference type="RefSeq" id="WP_052547355.1">
    <property type="nucleotide sequence ID" value="NZ_JMCC02000015.1"/>
</dbReference>
<gene>
    <name evidence="2" type="ORF">DB30_01927</name>
</gene>
<keyword evidence="1" id="KW-1133">Transmembrane helix</keyword>